<sequence>MKLGDSGSSASNWVYFKKLDALLSSLPQQAGLSCGVDSGEYVFMNPKVYLNRSNGLDEMRDSPENSASAGVGKMNLRAFHPEDKEWRSQGECSFFQIAR</sequence>
<dbReference type="EMBL" id="JACGWM010000239">
    <property type="protein sequence ID" value="KAL0310258.1"/>
    <property type="molecule type" value="Genomic_DNA"/>
</dbReference>
<dbReference type="AlphaFoldDB" id="A0AAW2KUL6"/>
<comment type="caution">
    <text evidence="2">The sequence shown here is derived from an EMBL/GenBank/DDBJ whole genome shotgun (WGS) entry which is preliminary data.</text>
</comment>
<name>A0AAW2KUL6_9LAMI</name>
<proteinExistence type="predicted"/>
<dbReference type="PROSITE" id="PS51257">
    <property type="entry name" value="PROKAR_LIPOPROTEIN"/>
    <property type="match status" value="1"/>
</dbReference>
<gene>
    <name evidence="2" type="ORF">Scaly_2946100</name>
</gene>
<reference evidence="2" key="2">
    <citation type="journal article" date="2024" name="Plant">
        <title>Genomic evolution and insights into agronomic trait innovations of Sesamum species.</title>
        <authorList>
            <person name="Miao H."/>
            <person name="Wang L."/>
            <person name="Qu L."/>
            <person name="Liu H."/>
            <person name="Sun Y."/>
            <person name="Le M."/>
            <person name="Wang Q."/>
            <person name="Wei S."/>
            <person name="Zheng Y."/>
            <person name="Lin W."/>
            <person name="Duan Y."/>
            <person name="Cao H."/>
            <person name="Xiong S."/>
            <person name="Wang X."/>
            <person name="Wei L."/>
            <person name="Li C."/>
            <person name="Ma Q."/>
            <person name="Ju M."/>
            <person name="Zhao R."/>
            <person name="Li G."/>
            <person name="Mu C."/>
            <person name="Tian Q."/>
            <person name="Mei H."/>
            <person name="Zhang T."/>
            <person name="Gao T."/>
            <person name="Zhang H."/>
        </authorList>
    </citation>
    <scope>NUCLEOTIDE SEQUENCE</scope>
    <source>
        <strain evidence="2">KEN8</strain>
    </source>
</reference>
<evidence type="ECO:0000313" key="2">
    <source>
        <dbReference type="EMBL" id="KAL0310258.1"/>
    </source>
</evidence>
<protein>
    <submittedName>
        <fullName evidence="2">Uncharacterized protein</fullName>
    </submittedName>
</protein>
<accession>A0AAW2KUL6</accession>
<feature type="region of interest" description="Disordered" evidence="1">
    <location>
        <begin position="55"/>
        <end position="74"/>
    </location>
</feature>
<reference evidence="2" key="1">
    <citation type="submission" date="2020-06" db="EMBL/GenBank/DDBJ databases">
        <authorList>
            <person name="Li T."/>
            <person name="Hu X."/>
            <person name="Zhang T."/>
            <person name="Song X."/>
            <person name="Zhang H."/>
            <person name="Dai N."/>
            <person name="Sheng W."/>
            <person name="Hou X."/>
            <person name="Wei L."/>
        </authorList>
    </citation>
    <scope>NUCLEOTIDE SEQUENCE</scope>
    <source>
        <strain evidence="2">KEN8</strain>
        <tissue evidence="2">Leaf</tissue>
    </source>
</reference>
<organism evidence="2">
    <name type="scientific">Sesamum calycinum</name>
    <dbReference type="NCBI Taxonomy" id="2727403"/>
    <lineage>
        <taxon>Eukaryota</taxon>
        <taxon>Viridiplantae</taxon>
        <taxon>Streptophyta</taxon>
        <taxon>Embryophyta</taxon>
        <taxon>Tracheophyta</taxon>
        <taxon>Spermatophyta</taxon>
        <taxon>Magnoliopsida</taxon>
        <taxon>eudicotyledons</taxon>
        <taxon>Gunneridae</taxon>
        <taxon>Pentapetalae</taxon>
        <taxon>asterids</taxon>
        <taxon>lamiids</taxon>
        <taxon>Lamiales</taxon>
        <taxon>Pedaliaceae</taxon>
        <taxon>Sesamum</taxon>
    </lineage>
</organism>
<evidence type="ECO:0000256" key="1">
    <source>
        <dbReference type="SAM" id="MobiDB-lite"/>
    </source>
</evidence>